<evidence type="ECO:0000313" key="1">
    <source>
        <dbReference type="EMBL" id="AMZ71420.1"/>
    </source>
</evidence>
<reference evidence="1 2" key="2">
    <citation type="journal article" date="2018" name="Nature">
        <title>Mutant phenotypes for thousands of bacterial genes of unknown function.</title>
        <authorList>
            <person name="Price M.N."/>
            <person name="Wetmore K.M."/>
            <person name="Waters R.J."/>
            <person name="Callaghan M."/>
            <person name="Ray J."/>
            <person name="Liu H."/>
            <person name="Kuehl J.V."/>
            <person name="Melnyk R.A."/>
            <person name="Lamson J.S."/>
            <person name="Suh Y."/>
            <person name="Carlson H.K."/>
            <person name="Esquivel Z."/>
            <person name="Sadeeshkumar H."/>
            <person name="Chakraborty R."/>
            <person name="Zane G.M."/>
            <person name="Rubin B.E."/>
            <person name="Wall J.D."/>
            <person name="Visel A."/>
            <person name="Bristow J."/>
            <person name="Blow M.J."/>
            <person name="Arkin A.P."/>
            <person name="Deutschbauer A.M."/>
        </authorList>
    </citation>
    <scope>NUCLEOTIDE SEQUENCE [LARGE SCALE GENOMIC DNA]</scope>
    <source>
        <strain evidence="1 2">FW300-N2E2</strain>
    </source>
</reference>
<dbReference type="EMBL" id="CP015225">
    <property type="protein sequence ID" value="AMZ71420.1"/>
    <property type="molecule type" value="Genomic_DNA"/>
</dbReference>
<organism evidence="1 2">
    <name type="scientific">Pseudomonas fluorescens</name>
    <dbReference type="NCBI Taxonomy" id="294"/>
    <lineage>
        <taxon>Bacteria</taxon>
        <taxon>Pseudomonadati</taxon>
        <taxon>Pseudomonadota</taxon>
        <taxon>Gammaproteobacteria</taxon>
        <taxon>Pseudomonadales</taxon>
        <taxon>Pseudomonadaceae</taxon>
        <taxon>Pseudomonas</taxon>
    </lineage>
</organism>
<protein>
    <submittedName>
        <fullName evidence="1">Uncharacterized protein</fullName>
    </submittedName>
</protein>
<dbReference type="Proteomes" id="UP000076083">
    <property type="component" value="Chromosome"/>
</dbReference>
<reference evidence="2" key="1">
    <citation type="submission" date="2016-04" db="EMBL/GenBank/DDBJ databases">
        <authorList>
            <person name="Ray J."/>
            <person name="Price M."/>
            <person name="Deutschbauer A."/>
        </authorList>
    </citation>
    <scope>NUCLEOTIDE SEQUENCE [LARGE SCALE GENOMIC DNA]</scope>
    <source>
        <strain evidence="2">FW300-N2E2</strain>
    </source>
</reference>
<proteinExistence type="predicted"/>
<evidence type="ECO:0000313" key="2">
    <source>
        <dbReference type="Proteomes" id="UP000076083"/>
    </source>
</evidence>
<dbReference type="RefSeq" id="WP_063321943.1">
    <property type="nucleotide sequence ID" value="NZ_CP015225.1"/>
</dbReference>
<dbReference type="Gene3D" id="3.10.450.40">
    <property type="match status" value="1"/>
</dbReference>
<gene>
    <name evidence="1" type="ORF">TK06_10070</name>
</gene>
<dbReference type="AlphaFoldDB" id="A0A159ZW70"/>
<name>A0A159ZW70_PSEFL</name>
<sequence>MAKKVIVKSGTVFNTLTAAKAYYNALRQATEIGGKLSEPDRSDVLDIYHRYCQITNWGGEVKDAIDVVAAWDNKLRGHGQYAQTKAFAVVPPSGDPSIFGIGEALAEIAV</sequence>
<accession>A0A159ZW70</accession>